<feature type="coiled-coil region" evidence="12">
    <location>
        <begin position="382"/>
        <end position="442"/>
    </location>
</feature>
<dbReference type="EC" id="2.7.11.1" evidence="2"/>
<dbReference type="CDD" id="cd08215">
    <property type="entry name" value="STKc_Nek"/>
    <property type="match status" value="1"/>
</dbReference>
<dbReference type="Pfam" id="PF00076">
    <property type="entry name" value="RRM_1"/>
    <property type="match status" value="1"/>
</dbReference>
<feature type="domain" description="RRM" evidence="15">
    <location>
        <begin position="720"/>
        <end position="802"/>
    </location>
</feature>
<dbReference type="PROSITE" id="PS00107">
    <property type="entry name" value="PROTEIN_KINASE_ATP"/>
    <property type="match status" value="1"/>
</dbReference>
<feature type="compositionally biased region" description="Basic residues" evidence="13">
    <location>
        <begin position="819"/>
        <end position="831"/>
    </location>
</feature>
<evidence type="ECO:0000256" key="4">
    <source>
        <dbReference type="ARBA" id="ARBA00022679"/>
    </source>
</evidence>
<evidence type="ECO:0000259" key="15">
    <source>
        <dbReference type="PROSITE" id="PS50102"/>
    </source>
</evidence>
<dbReference type="InterPro" id="IPR017441">
    <property type="entry name" value="Protein_kinase_ATP_BS"/>
</dbReference>
<dbReference type="GO" id="GO:0005524">
    <property type="term" value="F:ATP binding"/>
    <property type="evidence" value="ECO:0007669"/>
    <property type="project" value="UniProtKB-UniRule"/>
</dbReference>
<feature type="compositionally biased region" description="Low complexity" evidence="13">
    <location>
        <begin position="857"/>
        <end position="866"/>
    </location>
</feature>
<evidence type="ECO:0000313" key="17">
    <source>
        <dbReference type="Proteomes" id="UP000688137"/>
    </source>
</evidence>
<dbReference type="CDD" id="cd00590">
    <property type="entry name" value="RRM_SF"/>
    <property type="match status" value="1"/>
</dbReference>
<comment type="caution">
    <text evidence="16">The sequence shown here is derived from an EMBL/GenBank/DDBJ whole genome shotgun (WGS) entry which is preliminary data.</text>
</comment>
<dbReference type="FunFam" id="3.30.200.20:FF:000097">
    <property type="entry name" value="Probable serine/threonine-protein kinase nek1"/>
    <property type="match status" value="1"/>
</dbReference>
<dbReference type="Pfam" id="PF00069">
    <property type="entry name" value="Pkinase"/>
    <property type="match status" value="1"/>
</dbReference>
<dbReference type="InterPro" id="IPR000719">
    <property type="entry name" value="Prot_kinase_dom"/>
</dbReference>
<dbReference type="EMBL" id="CAJJDM010000088">
    <property type="protein sequence ID" value="CAD8089989.1"/>
    <property type="molecule type" value="Genomic_DNA"/>
</dbReference>
<dbReference type="SMART" id="SM00220">
    <property type="entry name" value="S_TKc"/>
    <property type="match status" value="1"/>
</dbReference>
<name>A0A8S1NFD1_PARPR</name>
<dbReference type="InterPro" id="IPR008271">
    <property type="entry name" value="Ser/Thr_kinase_AS"/>
</dbReference>
<gene>
    <name evidence="16" type="ORF">PPRIM_AZ9-3.1.T0850042</name>
</gene>
<evidence type="ECO:0000256" key="9">
    <source>
        <dbReference type="ARBA" id="ARBA00048679"/>
    </source>
</evidence>
<keyword evidence="17" id="KW-1185">Reference proteome</keyword>
<dbReference type="PANTHER" id="PTHR44899:SF3">
    <property type="entry name" value="SERINE_THREONINE-PROTEIN KINASE NEK1"/>
    <property type="match status" value="1"/>
</dbReference>
<dbReference type="GO" id="GO:0004674">
    <property type="term" value="F:protein serine/threonine kinase activity"/>
    <property type="evidence" value="ECO:0007669"/>
    <property type="project" value="UniProtKB-KW"/>
</dbReference>
<keyword evidence="10" id="KW-0694">RNA-binding</keyword>
<dbReference type="PANTHER" id="PTHR44899">
    <property type="entry name" value="CAMK FAMILY PROTEIN KINASE"/>
    <property type="match status" value="1"/>
</dbReference>
<accession>A0A8S1NFD1</accession>
<reference evidence="16" key="1">
    <citation type="submission" date="2021-01" db="EMBL/GenBank/DDBJ databases">
        <authorList>
            <consortium name="Genoscope - CEA"/>
            <person name="William W."/>
        </authorList>
    </citation>
    <scope>NUCLEOTIDE SEQUENCE</scope>
</reference>
<feature type="compositionally biased region" description="Basic and acidic residues" evidence="13">
    <location>
        <begin position="792"/>
        <end position="807"/>
    </location>
</feature>
<dbReference type="Proteomes" id="UP000688137">
    <property type="component" value="Unassembled WGS sequence"/>
</dbReference>
<evidence type="ECO:0000256" key="2">
    <source>
        <dbReference type="ARBA" id="ARBA00012513"/>
    </source>
</evidence>
<evidence type="ECO:0000256" key="7">
    <source>
        <dbReference type="ARBA" id="ARBA00022840"/>
    </source>
</evidence>
<evidence type="ECO:0000256" key="11">
    <source>
        <dbReference type="PROSITE-ProRule" id="PRU10141"/>
    </source>
</evidence>
<evidence type="ECO:0000256" key="8">
    <source>
        <dbReference type="ARBA" id="ARBA00047899"/>
    </source>
</evidence>
<comment type="catalytic activity">
    <reaction evidence="8">
        <text>L-threonyl-[protein] + ATP = O-phospho-L-threonyl-[protein] + ADP + H(+)</text>
        <dbReference type="Rhea" id="RHEA:46608"/>
        <dbReference type="Rhea" id="RHEA-COMP:11060"/>
        <dbReference type="Rhea" id="RHEA-COMP:11605"/>
        <dbReference type="ChEBI" id="CHEBI:15378"/>
        <dbReference type="ChEBI" id="CHEBI:30013"/>
        <dbReference type="ChEBI" id="CHEBI:30616"/>
        <dbReference type="ChEBI" id="CHEBI:61977"/>
        <dbReference type="ChEBI" id="CHEBI:456216"/>
        <dbReference type="EC" id="2.7.11.1"/>
    </reaction>
</comment>
<keyword evidence="3" id="KW-0723">Serine/threonine-protein kinase</keyword>
<keyword evidence="5 11" id="KW-0547">Nucleotide-binding</keyword>
<comment type="similarity">
    <text evidence="1">Belongs to the protein kinase superfamily. NEK Ser/Thr protein kinase family. NIMA subfamily.</text>
</comment>
<evidence type="ECO:0000256" key="10">
    <source>
        <dbReference type="PROSITE-ProRule" id="PRU00176"/>
    </source>
</evidence>
<feature type="domain" description="Protein kinase" evidence="14">
    <location>
        <begin position="40"/>
        <end position="295"/>
    </location>
</feature>
<keyword evidence="4" id="KW-0808">Transferase</keyword>
<dbReference type="SMART" id="SM00360">
    <property type="entry name" value="RRM"/>
    <property type="match status" value="1"/>
</dbReference>
<feature type="compositionally biased region" description="Basic residues" evidence="13">
    <location>
        <begin position="840"/>
        <end position="856"/>
    </location>
</feature>
<evidence type="ECO:0000256" key="6">
    <source>
        <dbReference type="ARBA" id="ARBA00022777"/>
    </source>
</evidence>
<evidence type="ECO:0000256" key="5">
    <source>
        <dbReference type="ARBA" id="ARBA00022741"/>
    </source>
</evidence>
<keyword evidence="12" id="KW-0175">Coiled coil</keyword>
<evidence type="ECO:0000259" key="14">
    <source>
        <dbReference type="PROSITE" id="PS50011"/>
    </source>
</evidence>
<evidence type="ECO:0000256" key="3">
    <source>
        <dbReference type="ARBA" id="ARBA00022527"/>
    </source>
</evidence>
<dbReference type="PROSITE" id="PS00108">
    <property type="entry name" value="PROTEIN_KINASE_ST"/>
    <property type="match status" value="1"/>
</dbReference>
<proteinExistence type="inferred from homology"/>
<dbReference type="InterPro" id="IPR000504">
    <property type="entry name" value="RRM_dom"/>
</dbReference>
<comment type="catalytic activity">
    <reaction evidence="9">
        <text>L-seryl-[protein] + ATP = O-phospho-L-seryl-[protein] + ADP + H(+)</text>
        <dbReference type="Rhea" id="RHEA:17989"/>
        <dbReference type="Rhea" id="RHEA-COMP:9863"/>
        <dbReference type="Rhea" id="RHEA-COMP:11604"/>
        <dbReference type="ChEBI" id="CHEBI:15378"/>
        <dbReference type="ChEBI" id="CHEBI:29999"/>
        <dbReference type="ChEBI" id="CHEBI:30616"/>
        <dbReference type="ChEBI" id="CHEBI:83421"/>
        <dbReference type="ChEBI" id="CHEBI:456216"/>
        <dbReference type="EC" id="2.7.11.1"/>
    </reaction>
</comment>
<dbReference type="PROSITE" id="PS50011">
    <property type="entry name" value="PROTEIN_KINASE_DOM"/>
    <property type="match status" value="1"/>
</dbReference>
<sequence>MKQRPTTAKAPLTMDSKDIHQLYELDSRQYQLIGSNLSHFIILNELGKGSFGVVYKVKSTNDGLIYVLKKINLTHLKPKQQAEALKEAQLLRTLKHPNIISYYVSFIEQDNLCIIMEYAEGGDLQKLLKDYKEKRKSLKENTIWQMSRELTQAIQHLHENNIIHRDIKTLNVFLTKDKHIKLGDLGVSKIFNSEIALDGTRVGTPLYLAPELVQHQPYDYKVDVWALGCIVFQLATLEPPFQGENLITLGYSIVNHSPKPLPSQYSSQLFQFITKLLEKIPTLRPSIQQINSLFFEKQGGELKIQQHIEERTSPTLNQNQHHYQRPLTGNLNKQITPSIEFDKVNKIKKSILQVEGNIDYLYNVETNQKVQKQNETDKIIKQQQYQQIITEQQEKLEKEKLDKQREEKIENEKQIKLEKQLLSQQKEKLNKLDKLIQQNQIKIDPNHNEYQLQKPIQKLQHNKVNLFIEDYDLKQSCDEQKSAFSVDKHPQIKFKYQKPINTYQSNIQIRPLSAQARCSFVNISSKSKLIPVLHHNQSAQETKKFTVLDLNPNFNEHSYHQEIPLSQPSLIKQPEKNEEQHMNNVNNKEISLNKTKENIRIKSVFNLQKTNKRFKNQFQEQSNQIIKHYTLKDLEEYQRGNQKQLLFFNRILSMVIEIQNNNVQIIQVQSKQSIQELTLEPKSKIEIKFTSKLRLITHHISTFKIPHYQLLQHYQHIEKLCLHVSNLSKRVTDAELKEIFEKYGQIEYATVCMEPRSKGPGKVSRGFGFVKFAKKESVQIALEAMQDKELHGSKMKVEVSKRAEPRRKTPGRYAGYAYRRSRSRSHRRRRSVSSDSYSSSRRRHHSRRRHYKRRSISKSYSRSPSQSHRRRRR</sequence>
<feature type="region of interest" description="Disordered" evidence="13">
    <location>
        <begin position="792"/>
        <end position="873"/>
    </location>
</feature>
<evidence type="ECO:0000313" key="16">
    <source>
        <dbReference type="EMBL" id="CAD8089989.1"/>
    </source>
</evidence>
<dbReference type="GO" id="GO:0003723">
    <property type="term" value="F:RNA binding"/>
    <property type="evidence" value="ECO:0007669"/>
    <property type="project" value="UniProtKB-UniRule"/>
</dbReference>
<keyword evidence="6" id="KW-0418">Kinase</keyword>
<dbReference type="AlphaFoldDB" id="A0A8S1NFD1"/>
<evidence type="ECO:0000256" key="1">
    <source>
        <dbReference type="ARBA" id="ARBA00010886"/>
    </source>
</evidence>
<keyword evidence="7 11" id="KW-0067">ATP-binding</keyword>
<protein>
    <recommendedName>
        <fullName evidence="2">non-specific serine/threonine protein kinase</fullName>
        <ecNumber evidence="2">2.7.11.1</ecNumber>
    </recommendedName>
</protein>
<dbReference type="InterPro" id="IPR051131">
    <property type="entry name" value="NEK_Ser/Thr_kinase_NIMA"/>
</dbReference>
<dbReference type="PROSITE" id="PS50102">
    <property type="entry name" value="RRM"/>
    <property type="match status" value="1"/>
</dbReference>
<dbReference type="OMA" id="PINTYQS"/>
<organism evidence="16 17">
    <name type="scientific">Paramecium primaurelia</name>
    <dbReference type="NCBI Taxonomy" id="5886"/>
    <lineage>
        <taxon>Eukaryota</taxon>
        <taxon>Sar</taxon>
        <taxon>Alveolata</taxon>
        <taxon>Ciliophora</taxon>
        <taxon>Intramacronucleata</taxon>
        <taxon>Oligohymenophorea</taxon>
        <taxon>Peniculida</taxon>
        <taxon>Parameciidae</taxon>
        <taxon>Paramecium</taxon>
    </lineage>
</organism>
<evidence type="ECO:0000256" key="13">
    <source>
        <dbReference type="SAM" id="MobiDB-lite"/>
    </source>
</evidence>
<feature type="binding site" evidence="11">
    <location>
        <position position="69"/>
    </location>
    <ligand>
        <name>ATP</name>
        <dbReference type="ChEBI" id="CHEBI:30616"/>
    </ligand>
</feature>
<evidence type="ECO:0000256" key="12">
    <source>
        <dbReference type="SAM" id="Coils"/>
    </source>
</evidence>